<dbReference type="RefSeq" id="WP_134335101.1">
    <property type="nucleotide sequence ID" value="NZ_BMCZ01000001.1"/>
</dbReference>
<evidence type="ECO:0000256" key="3">
    <source>
        <dbReference type="ARBA" id="ARBA00022691"/>
    </source>
</evidence>
<sequence length="216" mass="23889">MNNLQQQFGNIDIYLFDQLLKGRFDACKKVLDAGCGGGRNLVYFLQNGFDVYAADPNPEAIAYVKEVAAALAPKLPLKNFVAAPAEAMPFADNYFDLVICNAVLHFANDSNHFDAMLRGMWAKLKPGGYFFARLASDTGMEDKVVPLGNSRYALPDGSERFLVNEQILLEYTHQLGGELFEPVKTTNVQGLRCMTTWCVQKLAAHKTPPTEPGFSL</sequence>
<evidence type="ECO:0000256" key="2">
    <source>
        <dbReference type="ARBA" id="ARBA00022679"/>
    </source>
</evidence>
<dbReference type="PANTHER" id="PTHR43464:SF19">
    <property type="entry name" value="UBIQUINONE BIOSYNTHESIS O-METHYLTRANSFERASE, MITOCHONDRIAL"/>
    <property type="match status" value="1"/>
</dbReference>
<comment type="caution">
    <text evidence="6">The sequence shown here is derived from an EMBL/GenBank/DDBJ whole genome shotgun (WGS) entry which is preliminary data.</text>
</comment>
<keyword evidence="2 6" id="KW-0808">Transferase</keyword>
<evidence type="ECO:0000259" key="4">
    <source>
        <dbReference type="Pfam" id="PF08241"/>
    </source>
</evidence>
<evidence type="ECO:0000313" key="6">
    <source>
        <dbReference type="EMBL" id="TEW69266.1"/>
    </source>
</evidence>
<accession>A0A4Y8AJR4</accession>
<dbReference type="Proteomes" id="UP000297248">
    <property type="component" value="Unassembled WGS sequence"/>
</dbReference>
<dbReference type="CDD" id="cd02440">
    <property type="entry name" value="AdoMet_MTases"/>
    <property type="match status" value="1"/>
</dbReference>
<evidence type="ECO:0000313" key="7">
    <source>
        <dbReference type="Proteomes" id="UP000297248"/>
    </source>
</evidence>
<feature type="domain" description="Methyltransferase type 11" evidence="4">
    <location>
        <begin position="31"/>
        <end position="131"/>
    </location>
</feature>
<dbReference type="Gene3D" id="3.40.50.150">
    <property type="entry name" value="Vaccinia Virus protein VP39"/>
    <property type="match status" value="1"/>
</dbReference>
<organism evidence="6 7">
    <name type="scientific">Mucilaginibacter phyllosphaerae</name>
    <dbReference type="NCBI Taxonomy" id="1812349"/>
    <lineage>
        <taxon>Bacteria</taxon>
        <taxon>Pseudomonadati</taxon>
        <taxon>Bacteroidota</taxon>
        <taxon>Sphingobacteriia</taxon>
        <taxon>Sphingobacteriales</taxon>
        <taxon>Sphingobacteriaceae</taxon>
        <taxon>Mucilaginibacter</taxon>
    </lineage>
</organism>
<dbReference type="GO" id="GO:0032259">
    <property type="term" value="P:methylation"/>
    <property type="evidence" value="ECO:0007669"/>
    <property type="project" value="UniProtKB-KW"/>
</dbReference>
<reference evidence="6" key="2">
    <citation type="submission" date="2019-03" db="EMBL/GenBank/DDBJ databases">
        <authorList>
            <person name="Yan Y.-Q."/>
            <person name="Du Z.-J."/>
        </authorList>
    </citation>
    <scope>NUCLEOTIDE SEQUENCE</scope>
    <source>
        <strain evidence="6">PP-F2FG21</strain>
    </source>
</reference>
<keyword evidence="1 6" id="KW-0489">Methyltransferase</keyword>
<reference evidence="5 8" key="3">
    <citation type="submission" date="2020-08" db="EMBL/GenBank/DDBJ databases">
        <title>Genomic Encyclopedia of Type Strains, Phase IV (KMG-IV): sequencing the most valuable type-strain genomes for metagenomic binning, comparative biology and taxonomic classification.</title>
        <authorList>
            <person name="Goeker M."/>
        </authorList>
    </citation>
    <scope>NUCLEOTIDE SEQUENCE [LARGE SCALE GENOMIC DNA]</scope>
    <source>
        <strain evidence="5 8">DSM 100995</strain>
    </source>
</reference>
<keyword evidence="8" id="KW-1185">Reference proteome</keyword>
<dbReference type="Proteomes" id="UP000583101">
    <property type="component" value="Unassembled WGS sequence"/>
</dbReference>
<evidence type="ECO:0000313" key="8">
    <source>
        <dbReference type="Proteomes" id="UP000583101"/>
    </source>
</evidence>
<dbReference type="Pfam" id="PF08241">
    <property type="entry name" value="Methyltransf_11"/>
    <property type="match status" value="1"/>
</dbReference>
<dbReference type="InterPro" id="IPR013216">
    <property type="entry name" value="Methyltransf_11"/>
</dbReference>
<dbReference type="InterPro" id="IPR029063">
    <property type="entry name" value="SAM-dependent_MTases_sf"/>
</dbReference>
<dbReference type="OrthoDB" id="9804312at2"/>
<dbReference type="SUPFAM" id="SSF53335">
    <property type="entry name" value="S-adenosyl-L-methionine-dependent methyltransferases"/>
    <property type="match status" value="1"/>
</dbReference>
<evidence type="ECO:0000256" key="1">
    <source>
        <dbReference type="ARBA" id="ARBA00022603"/>
    </source>
</evidence>
<dbReference type="EMBL" id="JACIEG010000001">
    <property type="protein sequence ID" value="MBB3967678.1"/>
    <property type="molecule type" value="Genomic_DNA"/>
</dbReference>
<name>A0A4Y8AJR4_9SPHI</name>
<gene>
    <name evidence="6" type="ORF">E2R65_03625</name>
    <name evidence="5" type="ORF">GGR35_000264</name>
</gene>
<evidence type="ECO:0000313" key="5">
    <source>
        <dbReference type="EMBL" id="MBB3967678.1"/>
    </source>
</evidence>
<proteinExistence type="predicted"/>
<dbReference type="PANTHER" id="PTHR43464">
    <property type="entry name" value="METHYLTRANSFERASE"/>
    <property type="match status" value="1"/>
</dbReference>
<keyword evidence="3" id="KW-0949">S-adenosyl-L-methionine</keyword>
<reference evidence="6 7" key="1">
    <citation type="journal article" date="2016" name="Int. J. Syst. Evol. Microbiol.">
        <title>Proposal of Mucilaginibacter phyllosphaerae sp. nov. isolated from the phyllosphere of Galium album.</title>
        <authorList>
            <person name="Aydogan E.L."/>
            <person name="Busse H.J."/>
            <person name="Moser G."/>
            <person name="Muller C."/>
            <person name="Kampfer P."/>
            <person name="Glaeser S.P."/>
        </authorList>
    </citation>
    <scope>NUCLEOTIDE SEQUENCE [LARGE SCALE GENOMIC DNA]</scope>
    <source>
        <strain evidence="6 7">PP-F2FG21</strain>
    </source>
</reference>
<dbReference type="GO" id="GO:0008757">
    <property type="term" value="F:S-adenosylmethionine-dependent methyltransferase activity"/>
    <property type="evidence" value="ECO:0007669"/>
    <property type="project" value="InterPro"/>
</dbReference>
<dbReference type="AlphaFoldDB" id="A0A4Y8AJR4"/>
<dbReference type="EMBL" id="SNQG01000001">
    <property type="protein sequence ID" value="TEW69266.1"/>
    <property type="molecule type" value="Genomic_DNA"/>
</dbReference>
<protein>
    <submittedName>
        <fullName evidence="5 6">SAM-dependent methyltransferase</fullName>
    </submittedName>
</protein>